<reference evidence="2" key="1">
    <citation type="submission" date="2016-01" db="EMBL/GenBank/DDBJ databases">
        <title>Draft genome of Chromobacterium sp. F49.</title>
        <authorList>
            <person name="Hong K.W."/>
        </authorList>
    </citation>
    <scope>NUCLEOTIDE SEQUENCE [LARGE SCALE GENOMIC DNA]</scope>
    <source>
        <strain evidence="2">P7IIIA</strain>
    </source>
</reference>
<evidence type="ECO:0008006" key="3">
    <source>
        <dbReference type="Google" id="ProtNLM"/>
    </source>
</evidence>
<dbReference type="OrthoDB" id="2972446at2"/>
<proteinExistence type="predicted"/>
<gene>
    <name evidence="1" type="ORF">AWM68_19050</name>
</gene>
<evidence type="ECO:0000313" key="1">
    <source>
        <dbReference type="EMBL" id="KZE67562.1"/>
    </source>
</evidence>
<dbReference type="AlphaFoldDB" id="A0A163RTM2"/>
<organism evidence="1 2">
    <name type="scientific">Fictibacillus phosphorivorans</name>
    <dbReference type="NCBI Taxonomy" id="1221500"/>
    <lineage>
        <taxon>Bacteria</taxon>
        <taxon>Bacillati</taxon>
        <taxon>Bacillota</taxon>
        <taxon>Bacilli</taxon>
        <taxon>Bacillales</taxon>
        <taxon>Fictibacillaceae</taxon>
        <taxon>Fictibacillus</taxon>
    </lineage>
</organism>
<dbReference type="EMBL" id="LRFC01000009">
    <property type="protein sequence ID" value="KZE67562.1"/>
    <property type="molecule type" value="Genomic_DNA"/>
</dbReference>
<protein>
    <recommendedName>
        <fullName evidence="3">DUF4362 domain-containing protein</fullName>
    </recommendedName>
</protein>
<accession>A0A163RTM2</accession>
<sequence length="165" mass="18629">MKKVWATIGLLALLIGCSEKEMDNEPKFTVKEAIKNNVVIQNLSDKEHEIMSGETKAEHLVPMFAFLDDVKANKESTLQITVFPKSGEPTTSELHFISEDKTVFTNNNKTFAMPTGEIECMSIRDSNRNFTVDGCNGEYSSVFVFPFGSREYNLAKVEYKKKSKN</sequence>
<comment type="caution">
    <text evidence="1">The sequence shown here is derived from an EMBL/GenBank/DDBJ whole genome shotgun (WGS) entry which is preliminary data.</text>
</comment>
<evidence type="ECO:0000313" key="2">
    <source>
        <dbReference type="Proteomes" id="UP000076567"/>
    </source>
</evidence>
<name>A0A163RTM2_9BACL</name>
<dbReference type="PROSITE" id="PS51257">
    <property type="entry name" value="PROKAR_LIPOPROTEIN"/>
    <property type="match status" value="1"/>
</dbReference>
<dbReference type="Proteomes" id="UP000076567">
    <property type="component" value="Unassembled WGS sequence"/>
</dbReference>
<keyword evidence="2" id="KW-1185">Reference proteome</keyword>
<dbReference type="RefSeq" id="WP_066239332.1">
    <property type="nucleotide sequence ID" value="NZ_LRFC01000009.1"/>
</dbReference>